<name>A0ABT5IJ00_9CAUL</name>
<dbReference type="RefSeq" id="WP_272742799.1">
    <property type="nucleotide sequence ID" value="NZ_JAQQKW010000018.1"/>
</dbReference>
<dbReference type="InterPro" id="IPR013762">
    <property type="entry name" value="Integrase-like_cat_sf"/>
</dbReference>
<dbReference type="CDD" id="cd01184">
    <property type="entry name" value="INT_C_like_1"/>
    <property type="match status" value="1"/>
</dbReference>
<dbReference type="InterPro" id="IPR010998">
    <property type="entry name" value="Integrase_recombinase_N"/>
</dbReference>
<feature type="domain" description="Tyr recombinase" evidence="5">
    <location>
        <begin position="207"/>
        <end position="406"/>
    </location>
</feature>
<dbReference type="PANTHER" id="PTHR30349:SF41">
    <property type="entry name" value="INTEGRASE_RECOMBINASE PROTEIN MJ0367-RELATED"/>
    <property type="match status" value="1"/>
</dbReference>
<comment type="similarity">
    <text evidence="1">Belongs to the 'phage' integrase family.</text>
</comment>
<keyword evidence="7" id="KW-1185">Reference proteome</keyword>
<accession>A0ABT5IJ00</accession>
<dbReference type="Pfam" id="PF00589">
    <property type="entry name" value="Phage_integrase"/>
    <property type="match status" value="1"/>
</dbReference>
<evidence type="ECO:0000256" key="1">
    <source>
        <dbReference type="ARBA" id="ARBA00008857"/>
    </source>
</evidence>
<gene>
    <name evidence="6" type="ORF">PQU94_17925</name>
</gene>
<dbReference type="Gene3D" id="1.10.150.130">
    <property type="match status" value="1"/>
</dbReference>
<dbReference type="PANTHER" id="PTHR30349">
    <property type="entry name" value="PHAGE INTEGRASE-RELATED"/>
    <property type="match status" value="1"/>
</dbReference>
<evidence type="ECO:0000256" key="4">
    <source>
        <dbReference type="ARBA" id="ARBA00023172"/>
    </source>
</evidence>
<keyword evidence="4" id="KW-0233">DNA recombination</keyword>
<dbReference type="InterPro" id="IPR011010">
    <property type="entry name" value="DNA_brk_join_enz"/>
</dbReference>
<dbReference type="InterPro" id="IPR050090">
    <property type="entry name" value="Tyrosine_recombinase_XerCD"/>
</dbReference>
<evidence type="ECO:0000259" key="5">
    <source>
        <dbReference type="PROSITE" id="PS51898"/>
    </source>
</evidence>
<evidence type="ECO:0000256" key="3">
    <source>
        <dbReference type="ARBA" id="ARBA00023125"/>
    </source>
</evidence>
<proteinExistence type="inferred from homology"/>
<dbReference type="Proteomes" id="UP001216595">
    <property type="component" value="Unassembled WGS sequence"/>
</dbReference>
<sequence length="419" mass="47859">SCLQAIVGKTHFVRSLKTGRWADAVRMIRVVSVEFENMLRKAEGASEISVSFISGAAPQEIVHSPPVPTPEPANDEMTLQQVFDMFMSDPSKKRAWTTMARYRETMGVVFEVIPPSTPIKKVDRTMCRHVLEMVQWLPANATKRFPNQPIRMLCDKAKNGQIKRLISAQTVNFYMICFTAVLSFALSEEWADKNPAKGLRVADPVRAKDKRLPYDDGQLKQIFSTSIYTTKADQYRDTAKFWIPIIGLFGMRLNEIAGLRVADIQTIDGVECFIVKEAEDKSIKTLASERTVPIPDMIKDGVLALAQRRRQQGYARLFPDVHRDGRGLYSHEFSKWWGRHARNEGFFKERTCFHSLRHNFRQAMREARIDEEIVLALGGWTPSGKSEVQRNYGSGVPIHMLKDAINRIRYSELDLIHIL</sequence>
<dbReference type="InterPro" id="IPR002104">
    <property type="entry name" value="Integrase_catalytic"/>
</dbReference>
<dbReference type="EMBL" id="JAQQKW010000018">
    <property type="protein sequence ID" value="MDC7696158.1"/>
    <property type="molecule type" value="Genomic_DNA"/>
</dbReference>
<dbReference type="PROSITE" id="PS51898">
    <property type="entry name" value="TYR_RECOMBINASE"/>
    <property type="match status" value="1"/>
</dbReference>
<dbReference type="Gene3D" id="1.10.443.10">
    <property type="entry name" value="Intergrase catalytic core"/>
    <property type="match status" value="1"/>
</dbReference>
<feature type="non-terminal residue" evidence="6">
    <location>
        <position position="1"/>
    </location>
</feature>
<comment type="caution">
    <text evidence="6">The sequence shown here is derived from an EMBL/GenBank/DDBJ whole genome shotgun (WGS) entry which is preliminary data.</text>
</comment>
<protein>
    <submittedName>
        <fullName evidence="6">Site-specific integrase</fullName>
    </submittedName>
</protein>
<evidence type="ECO:0000313" key="6">
    <source>
        <dbReference type="EMBL" id="MDC7696158.1"/>
    </source>
</evidence>
<keyword evidence="2" id="KW-0229">DNA integration</keyword>
<evidence type="ECO:0000313" key="7">
    <source>
        <dbReference type="Proteomes" id="UP001216595"/>
    </source>
</evidence>
<organism evidence="6 7">
    <name type="scientific">Asticcacaulis currens</name>
    <dbReference type="NCBI Taxonomy" id="2984210"/>
    <lineage>
        <taxon>Bacteria</taxon>
        <taxon>Pseudomonadati</taxon>
        <taxon>Pseudomonadota</taxon>
        <taxon>Alphaproteobacteria</taxon>
        <taxon>Caulobacterales</taxon>
        <taxon>Caulobacteraceae</taxon>
        <taxon>Asticcacaulis</taxon>
    </lineage>
</organism>
<reference evidence="6 7" key="1">
    <citation type="submission" date="2023-01" db="EMBL/GenBank/DDBJ databases">
        <title>Novel species of the genus Asticcacaulis isolated from rivers.</title>
        <authorList>
            <person name="Lu H."/>
        </authorList>
    </citation>
    <scope>NUCLEOTIDE SEQUENCE [LARGE SCALE GENOMIC DNA]</scope>
    <source>
        <strain evidence="6 7">DXS10W</strain>
    </source>
</reference>
<dbReference type="SUPFAM" id="SSF56349">
    <property type="entry name" value="DNA breaking-rejoining enzymes"/>
    <property type="match status" value="1"/>
</dbReference>
<evidence type="ECO:0000256" key="2">
    <source>
        <dbReference type="ARBA" id="ARBA00022908"/>
    </source>
</evidence>
<keyword evidence="3" id="KW-0238">DNA-binding</keyword>